<dbReference type="AlphaFoldDB" id="A0AA37X3K7"/>
<dbReference type="Proteomes" id="UP001157355">
    <property type="component" value="Unassembled WGS sequence"/>
</dbReference>
<sequence>MALPYNTATDAFQLWPSRCEGDETLDLLNARKKTITDMPQTA</sequence>
<evidence type="ECO:0000313" key="1">
    <source>
        <dbReference type="EMBL" id="GLS88460.1"/>
    </source>
</evidence>
<proteinExistence type="predicted"/>
<comment type="caution">
    <text evidence="1">The sequence shown here is derived from an EMBL/GenBank/DDBJ whole genome shotgun (WGS) entry which is preliminary data.</text>
</comment>
<reference evidence="1 2" key="1">
    <citation type="journal article" date="2014" name="Int. J. Syst. Evol. Microbiol.">
        <title>Complete genome sequence of Corynebacterium casei LMG S-19264T (=DSM 44701T), isolated from a smear-ripened cheese.</title>
        <authorList>
            <consortium name="US DOE Joint Genome Institute (JGI-PGF)"/>
            <person name="Walter F."/>
            <person name="Albersmeier A."/>
            <person name="Kalinowski J."/>
            <person name="Ruckert C."/>
        </authorList>
    </citation>
    <scope>NUCLEOTIDE SEQUENCE [LARGE SCALE GENOMIC DNA]</scope>
    <source>
        <strain evidence="1 2">NBRC 111766</strain>
    </source>
</reference>
<evidence type="ECO:0000313" key="2">
    <source>
        <dbReference type="Proteomes" id="UP001157355"/>
    </source>
</evidence>
<name>A0AA37X3K7_9RHOB</name>
<keyword evidence="2" id="KW-1185">Reference proteome</keyword>
<organism evidence="1 2">
    <name type="scientific">Cypionkella aquatica</name>
    <dbReference type="NCBI Taxonomy" id="1756042"/>
    <lineage>
        <taxon>Bacteria</taxon>
        <taxon>Pseudomonadati</taxon>
        <taxon>Pseudomonadota</taxon>
        <taxon>Alphaproteobacteria</taxon>
        <taxon>Rhodobacterales</taxon>
        <taxon>Paracoccaceae</taxon>
        <taxon>Cypionkella</taxon>
    </lineage>
</organism>
<accession>A0AA37X3K7</accession>
<gene>
    <name evidence="1" type="ORF">GCM10010873_34340</name>
</gene>
<protein>
    <submittedName>
        <fullName evidence="1">Uncharacterized protein</fullName>
    </submittedName>
</protein>
<dbReference type="EMBL" id="BSPP01000013">
    <property type="protein sequence ID" value="GLS88460.1"/>
    <property type="molecule type" value="Genomic_DNA"/>
</dbReference>